<dbReference type="PROSITE" id="PS51186">
    <property type="entry name" value="GNAT"/>
    <property type="match status" value="1"/>
</dbReference>
<dbReference type="Pfam" id="PF00583">
    <property type="entry name" value="Acetyltransf_1"/>
    <property type="match status" value="1"/>
</dbReference>
<dbReference type="RefSeq" id="WP_191204402.1">
    <property type="nucleotide sequence ID" value="NZ_JACXZA010000003.1"/>
</dbReference>
<dbReference type="InterPro" id="IPR050680">
    <property type="entry name" value="YpeA/RimI_acetyltransf"/>
</dbReference>
<keyword evidence="2" id="KW-0012">Acyltransferase</keyword>
<dbReference type="InterPro" id="IPR016181">
    <property type="entry name" value="Acyl_CoA_acyltransferase"/>
</dbReference>
<feature type="domain" description="N-acetyltransferase" evidence="3">
    <location>
        <begin position="3"/>
        <end position="151"/>
    </location>
</feature>
<reference evidence="4 5" key="1">
    <citation type="submission" date="2020-09" db="EMBL/GenBank/DDBJ databases">
        <title>Paenibacillus sp. strain PR3 16S rRNA gene Genome sequencing and assembly.</title>
        <authorList>
            <person name="Kim J."/>
        </authorList>
    </citation>
    <scope>NUCLEOTIDE SEQUENCE [LARGE SCALE GENOMIC DNA]</scope>
    <source>
        <strain evidence="4 5">PR3</strain>
    </source>
</reference>
<evidence type="ECO:0000313" key="4">
    <source>
        <dbReference type="EMBL" id="MBD3920160.1"/>
    </source>
</evidence>
<gene>
    <name evidence="4" type="ORF">H8B09_15450</name>
</gene>
<dbReference type="Proteomes" id="UP000609346">
    <property type="component" value="Unassembled WGS sequence"/>
</dbReference>
<dbReference type="PANTHER" id="PTHR43420">
    <property type="entry name" value="ACETYLTRANSFERASE"/>
    <property type="match status" value="1"/>
</dbReference>
<evidence type="ECO:0000256" key="2">
    <source>
        <dbReference type="ARBA" id="ARBA00023315"/>
    </source>
</evidence>
<name>A0ABR8MYY8_9BACL</name>
<dbReference type="InterPro" id="IPR000182">
    <property type="entry name" value="GNAT_dom"/>
</dbReference>
<evidence type="ECO:0000259" key="3">
    <source>
        <dbReference type="PROSITE" id="PS51186"/>
    </source>
</evidence>
<dbReference type="Gene3D" id="3.40.630.30">
    <property type="match status" value="1"/>
</dbReference>
<dbReference type="SUPFAM" id="SSF55729">
    <property type="entry name" value="Acyl-CoA N-acyltransferases (Nat)"/>
    <property type="match status" value="1"/>
</dbReference>
<evidence type="ECO:0000313" key="5">
    <source>
        <dbReference type="Proteomes" id="UP000609346"/>
    </source>
</evidence>
<keyword evidence="5" id="KW-1185">Reference proteome</keyword>
<dbReference type="EMBL" id="JACXZA010000003">
    <property type="protein sequence ID" value="MBD3920160.1"/>
    <property type="molecule type" value="Genomic_DNA"/>
</dbReference>
<sequence>MSVTIRPRSPRQDDTAILQLIRNEIIPYSFLYSLQDAPSQDELRSRLNLGATYSAVFPSTSQPYGFVHAVAQGHILYVDLLAVFPSCRQRGAGRRLMDEAESYGIISGCQEALLFVDEGNDAARRFYEKLGYRVTGFSDRVRCYEMRKTLRGLGGFSNSRRTRRRG</sequence>
<comment type="caution">
    <text evidence="4">The sequence shown here is derived from an EMBL/GenBank/DDBJ whole genome shotgun (WGS) entry which is preliminary data.</text>
</comment>
<accession>A0ABR8MYY8</accession>
<protein>
    <submittedName>
        <fullName evidence="4">GNAT family N-acetyltransferase</fullName>
    </submittedName>
</protein>
<dbReference type="CDD" id="cd04301">
    <property type="entry name" value="NAT_SF"/>
    <property type="match status" value="1"/>
</dbReference>
<organism evidence="4 5">
    <name type="scientific">Paenibacillus terricola</name>
    <dbReference type="NCBI Taxonomy" id="2763503"/>
    <lineage>
        <taxon>Bacteria</taxon>
        <taxon>Bacillati</taxon>
        <taxon>Bacillota</taxon>
        <taxon>Bacilli</taxon>
        <taxon>Bacillales</taxon>
        <taxon>Paenibacillaceae</taxon>
        <taxon>Paenibacillus</taxon>
    </lineage>
</organism>
<keyword evidence="1" id="KW-0808">Transferase</keyword>
<evidence type="ECO:0000256" key="1">
    <source>
        <dbReference type="ARBA" id="ARBA00022679"/>
    </source>
</evidence>
<proteinExistence type="predicted"/>